<dbReference type="Proteomes" id="UP000030063">
    <property type="component" value="Unassembled WGS sequence"/>
</dbReference>
<protein>
    <submittedName>
        <fullName evidence="4">Relaxase</fullName>
    </submittedName>
</protein>
<accession>A0A0A1YDH1</accession>
<dbReference type="InterPro" id="IPR036390">
    <property type="entry name" value="WH_DNA-bd_sf"/>
</dbReference>
<dbReference type="InterPro" id="IPR011093">
    <property type="entry name" value="TraI_2_C"/>
</dbReference>
<name>A0A0A1YDH1_9PSED</name>
<proteinExistence type="predicted"/>
<dbReference type="SUPFAM" id="SSF46785">
    <property type="entry name" value="Winged helix' DNA-binding domain"/>
    <property type="match status" value="1"/>
</dbReference>
<dbReference type="EMBL" id="AWSQ01000012">
    <property type="protein sequence ID" value="KFX67407.1"/>
    <property type="molecule type" value="Genomic_DNA"/>
</dbReference>
<dbReference type="InterPro" id="IPR011119">
    <property type="entry name" value="Unchr_helicase_relaxase_TraI"/>
</dbReference>
<feature type="region of interest" description="Disordered" evidence="1">
    <location>
        <begin position="447"/>
        <end position="493"/>
    </location>
</feature>
<evidence type="ECO:0000256" key="1">
    <source>
        <dbReference type="SAM" id="MobiDB-lite"/>
    </source>
</evidence>
<evidence type="ECO:0000313" key="4">
    <source>
        <dbReference type="EMBL" id="KFX67407.1"/>
    </source>
</evidence>
<evidence type="ECO:0000313" key="5">
    <source>
        <dbReference type="Proteomes" id="UP000030063"/>
    </source>
</evidence>
<feature type="compositionally biased region" description="Basic and acidic residues" evidence="1">
    <location>
        <begin position="464"/>
        <end position="475"/>
    </location>
</feature>
<reference evidence="4 5" key="1">
    <citation type="journal article" date="2014" name="Genome Announc.">
        <title>Draft Genome Sequence of Petroleum Oil-Degrading Marine Bacterium Pseudomonas taeanensis Strain MS-3, Isolated from a Crude Oil-Contaminated Seashore.</title>
        <authorList>
            <person name="Lee S.Y."/>
            <person name="Kim S.H."/>
            <person name="Lee D.G."/>
            <person name="Shin S."/>
            <person name="Yun S.H."/>
            <person name="Choi C.W."/>
            <person name="Chung Y.H."/>
            <person name="Choi J.S."/>
            <person name="Kahng H.Y."/>
            <person name="Kim S.I."/>
        </authorList>
    </citation>
    <scope>NUCLEOTIDE SEQUENCE [LARGE SCALE GENOMIC DNA]</scope>
    <source>
        <strain evidence="4 5">MS-3</strain>
    </source>
</reference>
<dbReference type="NCBIfam" id="NF041494">
    <property type="entry name" value="MobH"/>
    <property type="match status" value="1"/>
</dbReference>
<feature type="compositionally biased region" description="Polar residues" evidence="1">
    <location>
        <begin position="447"/>
        <end position="460"/>
    </location>
</feature>
<evidence type="ECO:0000259" key="2">
    <source>
        <dbReference type="Pfam" id="PF07514"/>
    </source>
</evidence>
<dbReference type="eggNOG" id="COG3481">
    <property type="taxonomic scope" value="Bacteria"/>
</dbReference>
<dbReference type="Gene3D" id="1.10.10.10">
    <property type="entry name" value="Winged helix-like DNA-binding domain superfamily/Winged helix DNA-binding domain"/>
    <property type="match status" value="1"/>
</dbReference>
<dbReference type="NCBIfam" id="TIGR03760">
    <property type="entry name" value="ICE_TraI_Pfluor"/>
    <property type="match status" value="1"/>
</dbReference>
<dbReference type="InterPro" id="IPR022391">
    <property type="entry name" value="ICE_relaxase_PFGI-1"/>
</dbReference>
<dbReference type="Gene3D" id="2.40.10.200">
    <property type="entry name" value="STY4665 C-terminal domain-like"/>
    <property type="match status" value="1"/>
</dbReference>
<dbReference type="Gene3D" id="1.10.3210.40">
    <property type="match status" value="1"/>
</dbReference>
<feature type="compositionally biased region" description="Low complexity" evidence="1">
    <location>
        <begin position="410"/>
        <end position="424"/>
    </location>
</feature>
<dbReference type="STRING" id="1395571.TMS3_0124885"/>
<dbReference type="Pfam" id="PF07515">
    <property type="entry name" value="TraI_2_C"/>
    <property type="match status" value="1"/>
</dbReference>
<dbReference type="OrthoDB" id="6190309at2"/>
<dbReference type="InterPro" id="IPR036388">
    <property type="entry name" value="WH-like_DNA-bd_sf"/>
</dbReference>
<gene>
    <name evidence="4" type="ORF">TMS3_0124885</name>
</gene>
<evidence type="ECO:0000259" key="3">
    <source>
        <dbReference type="Pfam" id="PF07515"/>
    </source>
</evidence>
<dbReference type="AlphaFoldDB" id="A0A0A1YDH1"/>
<feature type="domain" description="Putative conjugal transfer nickase/helicase TraI C-terminal" evidence="3">
    <location>
        <begin position="498"/>
        <end position="620"/>
    </location>
</feature>
<feature type="region of interest" description="Disordered" evidence="1">
    <location>
        <begin position="410"/>
        <end position="429"/>
    </location>
</feature>
<keyword evidence="5" id="KW-1185">Reference proteome</keyword>
<comment type="caution">
    <text evidence="4">The sequence shown here is derived from an EMBL/GenBank/DDBJ whole genome shotgun (WGS) entry which is preliminary data.</text>
</comment>
<feature type="domain" description="Uncharacterised" evidence="2">
    <location>
        <begin position="29"/>
        <end position="338"/>
    </location>
</feature>
<organism evidence="4 5">
    <name type="scientific">Pseudomonas taeanensis MS-3</name>
    <dbReference type="NCBI Taxonomy" id="1395571"/>
    <lineage>
        <taxon>Bacteria</taxon>
        <taxon>Pseudomonadati</taxon>
        <taxon>Pseudomonadota</taxon>
        <taxon>Gammaproteobacteria</taxon>
        <taxon>Pseudomonadales</taxon>
        <taxon>Pseudomonadaceae</taxon>
        <taxon>Pseudomonas</taxon>
    </lineage>
</organism>
<sequence length="633" mass="69846">MEQAMFSFLRRRNALPSTGHSPSGYLQPAHSQELLSSPRRQKLLENIWQRASLSHQQFAEIYRKPLERFAELVQQLPASENHHHAHPGGMLDHGLEIVAYALKIRQTYLLPIGAPPESQSAQAEAWSAAAAYGALIHDLGKIAVDMHVELEGGKAWHPWHGPISRTYRFRYVKGRNYQLHGAAAALIYSQILTPNLLDWLSGFPELWSQLIFILAGQYEHAGILGEIVIKADQASVAQELGGNPERALAAPKQSLQRQLAEGLRFLVREKYKLNHPEGPANGWLTQDALWLVSKPTADQLRAYLLAQGIEGIPSSNAPFFNMLQDQGVIQTNAQDKAIWKATIDNGRGWRNTLTVLKLSPALIWPDAKDRPAGFAGTLELEEAGAPAEETLAGQPVGPQIDSPAEIENAAPFPTAHTNTPATTPQVSTNRDNEVDELLALFGNITSTSEELDTSQGSATAAPTPKERNALPHEPFETDDGSPAYIEDKGMKPSSTNELGQGFVDWLRTGIASRRIIINDTKALVHTVAGTAMLVTPGIFKRFVQEFPAIEQQAKVQQTNAWQLVQRSFEKQKLHRKTDKSLNIWTCDVVGPRKSKQLRGYLLRDPHTIFAEVPFDNVSLTLKTEAAGLNNDAS</sequence>
<dbReference type="Pfam" id="PF07514">
    <property type="entry name" value="TraI_2"/>
    <property type="match status" value="1"/>
</dbReference>